<dbReference type="EMBL" id="CP016365">
    <property type="protein sequence ID" value="APG49017.1"/>
    <property type="molecule type" value="Genomic_DNA"/>
</dbReference>
<dbReference type="HAMAP" id="MF_01871">
    <property type="entry name" value="DabA"/>
    <property type="match status" value="1"/>
</dbReference>
<reference evidence="8" key="1">
    <citation type="submission" date="2016-07" db="EMBL/GenBank/DDBJ databases">
        <title>Phaeobacter portensis sp. nov., a tropodithietic acid producing bacterium isolated from a German harbor.</title>
        <authorList>
            <person name="Freese H.M."/>
            <person name="Bunk B."/>
            <person name="Breider S."/>
            <person name="Brinkhoff T."/>
        </authorList>
    </citation>
    <scope>NUCLEOTIDE SEQUENCE [LARGE SCALE GENOMIC DNA]</scope>
    <source>
        <strain evidence="8">P97</strain>
        <plasmid evidence="8">pp97_a</plasmid>
    </source>
</reference>
<comment type="subcellular location">
    <subcellularLocation>
        <location evidence="6">Cell membrane</location>
        <topology evidence="6">Peripheral membrane protein</topology>
    </subcellularLocation>
</comment>
<name>A0A1L3IA59_9RHOB</name>
<keyword evidence="3 6" id="KW-0479">Metal-binding</keyword>
<evidence type="ECO:0000256" key="2">
    <source>
        <dbReference type="ARBA" id="ARBA00022475"/>
    </source>
</evidence>
<dbReference type="InterPro" id="IPR018752">
    <property type="entry name" value="DabA"/>
</dbReference>
<dbReference type="GO" id="GO:0005886">
    <property type="term" value="C:plasma membrane"/>
    <property type="evidence" value="ECO:0007669"/>
    <property type="project" value="UniProtKB-SubCell"/>
</dbReference>
<accession>A0A1L3IA59</accession>
<dbReference type="Pfam" id="PF10070">
    <property type="entry name" value="DabA"/>
    <property type="match status" value="1"/>
</dbReference>
<comment type="subunit">
    <text evidence="6">Forms a complex with DabB.</text>
</comment>
<evidence type="ECO:0000313" key="7">
    <source>
        <dbReference type="EMBL" id="APG49017.1"/>
    </source>
</evidence>
<feature type="binding site" evidence="6">
    <location>
        <position position="518"/>
    </location>
    <ligand>
        <name>Zn(2+)</name>
        <dbReference type="ChEBI" id="CHEBI:29105"/>
    </ligand>
</feature>
<dbReference type="PANTHER" id="PTHR38344:SF1">
    <property type="entry name" value="INORGANIC CARBON TRANSPORTER SUBUNIT DABA-RELATED"/>
    <property type="match status" value="1"/>
</dbReference>
<dbReference type="AlphaFoldDB" id="A0A1L3IA59"/>
<keyword evidence="7" id="KW-0614">Plasmid</keyword>
<comment type="similarity">
    <text evidence="6">Belongs to the inorganic carbon transporter (TC 9.A.2) DabA family.</text>
</comment>
<geneLocation type="plasmid" evidence="8">
    <name>pp97_a</name>
</geneLocation>
<keyword evidence="4 6" id="KW-0862">Zinc</keyword>
<keyword evidence="5 6" id="KW-0472">Membrane</keyword>
<dbReference type="GO" id="GO:0008270">
    <property type="term" value="F:zinc ion binding"/>
    <property type="evidence" value="ECO:0007669"/>
    <property type="project" value="UniProtKB-UniRule"/>
</dbReference>
<comment type="cofactor">
    <cofactor evidence="6">
        <name>Zn(2+)</name>
        <dbReference type="ChEBI" id="CHEBI:29105"/>
    </cofactor>
</comment>
<evidence type="ECO:0000256" key="6">
    <source>
        <dbReference type="HAMAP-Rule" id="MF_01871"/>
    </source>
</evidence>
<keyword evidence="8" id="KW-1185">Reference proteome</keyword>
<gene>
    <name evidence="6" type="primary">dabA</name>
    <name evidence="7" type="ORF">PhaeoP97_03666</name>
</gene>
<evidence type="ECO:0000313" key="8">
    <source>
        <dbReference type="Proteomes" id="UP000183859"/>
    </source>
</evidence>
<comment type="function">
    <text evidence="6">Part of an energy-coupled inorganic carbon pump.</text>
</comment>
<evidence type="ECO:0000256" key="1">
    <source>
        <dbReference type="ARBA" id="ARBA00022448"/>
    </source>
</evidence>
<sequence>MLMKHETYPAALLELVTKANTASRQIPPLFPLTASVAVNPFLGQGDEPLARASARLARVAGQRITPQRSHWAAQYHSGVLRDDDLRAALATAVHGPAEAVTLRDLSAVLTSKTPDAGATDLSAVPTVAELAADVSGIDWPGLVEDRIGAFAASHFDQGQALWQPDRTGGAYAAWRQFASRDLTPEIHGLHGFGGFVAATNRSHWRAIGRASETLGISFDAAETAFHRWLITLQGWAQFGRYLSWQAELEGSSDTTTVELLAIRMVFDEALFHQYRDQITARWDAVITSHETPVTPTRDQVVDAILQEAGDRAQQRQLASTLARPSPQDPAQDNDTNARPVVQAAFCIDVRSEVFRRALEAQDSGVETIGFAGFFGLAAAHSAAGSDVCEARGPVLLKPGVTSSAVEAGNLDLARRYAARARRAWGRFKLAAVSSFAFVEAMGPVYAGKLLRDAFGVSGRAATDPAPQLDPSVDLDSRVAMAKTILSAMSLTDNFAAVVLLAGHGADVTNNPHASALQCGACGGYAGDVNARLLAGLLNDPSVRAALSDQGIKIPADTVFLPALHHTTTDQVTLFEQDLPDGSTVRLTRELARIRRWVKAAGALARSERAARLPRAQSGKDILRRSSDWAELRPEWGLAGCRAFVAAPRSRTEGTALDGQSFLHSYDWRADEGFGMLELIMTAPVVVASWISLQYYGSSVAPALFGGGNKLLHNVVGGIGVLEGNGGALKPGLPWQSVHDGEALQHDPLRLTVVIEAPREAMTQILERHPQVRALFDNGWLHLIAMDDQGHLVWRYDGDLGWSRFDAGEILGAGSSMVIAAE</sequence>
<dbReference type="PANTHER" id="PTHR38344">
    <property type="entry name" value="UPF0753 PROTEIN AQ_863"/>
    <property type="match status" value="1"/>
</dbReference>
<feature type="binding site" evidence="6">
    <location>
        <position position="346"/>
    </location>
    <ligand>
        <name>Zn(2+)</name>
        <dbReference type="ChEBI" id="CHEBI:29105"/>
    </ligand>
</feature>
<organism evidence="7 8">
    <name type="scientific">Phaeobacter porticola</name>
    <dbReference type="NCBI Taxonomy" id="1844006"/>
    <lineage>
        <taxon>Bacteria</taxon>
        <taxon>Pseudomonadati</taxon>
        <taxon>Pseudomonadota</taxon>
        <taxon>Alphaproteobacteria</taxon>
        <taxon>Rhodobacterales</taxon>
        <taxon>Roseobacteraceae</taxon>
        <taxon>Phaeobacter</taxon>
    </lineage>
</organism>
<feature type="binding site" evidence="6">
    <location>
        <position position="348"/>
    </location>
    <ligand>
        <name>Zn(2+)</name>
        <dbReference type="ChEBI" id="CHEBI:29105"/>
    </ligand>
</feature>
<dbReference type="OrthoDB" id="9805101at2"/>
<dbReference type="RefSeq" id="WP_072506646.1">
    <property type="nucleotide sequence ID" value="NZ_CP016365.1"/>
</dbReference>
<dbReference type="Proteomes" id="UP000183859">
    <property type="component" value="Plasmid pP97_a"/>
</dbReference>
<protein>
    <recommendedName>
        <fullName evidence="6">Probable inorganic carbon transporter subunit DabA</fullName>
    </recommendedName>
</protein>
<evidence type="ECO:0000256" key="3">
    <source>
        <dbReference type="ARBA" id="ARBA00022723"/>
    </source>
</evidence>
<dbReference type="KEGG" id="php:PhaeoP97_03666"/>
<evidence type="ECO:0000256" key="5">
    <source>
        <dbReference type="ARBA" id="ARBA00023136"/>
    </source>
</evidence>
<keyword evidence="1 6" id="KW-0813">Transport</keyword>
<keyword evidence="2 6" id="KW-1003">Cell membrane</keyword>
<feature type="binding site" evidence="6">
    <location>
        <position position="503"/>
    </location>
    <ligand>
        <name>Zn(2+)</name>
        <dbReference type="ChEBI" id="CHEBI:29105"/>
    </ligand>
</feature>
<proteinExistence type="inferred from homology"/>
<evidence type="ECO:0000256" key="4">
    <source>
        <dbReference type="ARBA" id="ARBA00022833"/>
    </source>
</evidence>